<evidence type="ECO:0000256" key="4">
    <source>
        <dbReference type="ARBA" id="ARBA00020680"/>
    </source>
</evidence>
<dbReference type="InterPro" id="IPR013882">
    <property type="entry name" value="Ctp1_C"/>
</dbReference>
<keyword evidence="17" id="KW-0539">Nucleus</keyword>
<keyword evidence="16" id="KW-0234">DNA repair</keyword>
<evidence type="ECO:0000259" key="22">
    <source>
        <dbReference type="Pfam" id="PF08573"/>
    </source>
</evidence>
<dbReference type="GO" id="GO:0005694">
    <property type="term" value="C:chromosome"/>
    <property type="evidence" value="ECO:0007669"/>
    <property type="project" value="UniProtKB-SubCell"/>
</dbReference>
<feature type="compositionally biased region" description="Low complexity" evidence="21">
    <location>
        <begin position="203"/>
        <end position="217"/>
    </location>
</feature>
<feature type="region of interest" description="Disordered" evidence="21">
    <location>
        <begin position="548"/>
        <end position="619"/>
    </location>
</feature>
<dbReference type="GeneTree" id="ENSGT00530000063835"/>
<feature type="region of interest" description="Disordered" evidence="21">
    <location>
        <begin position="472"/>
        <end position="513"/>
    </location>
</feature>
<evidence type="ECO:0000256" key="9">
    <source>
        <dbReference type="ARBA" id="ARBA00022759"/>
    </source>
</evidence>
<name>A0A8C5PGH0_9ANUR</name>
<keyword evidence="25" id="KW-1185">Reference proteome</keyword>
<dbReference type="Pfam" id="PF10482">
    <property type="entry name" value="CtIP_N"/>
    <property type="match status" value="1"/>
</dbReference>
<organism evidence="24 25">
    <name type="scientific">Leptobrachium leishanense</name>
    <name type="common">Leishan spiny toad</name>
    <dbReference type="NCBI Taxonomy" id="445787"/>
    <lineage>
        <taxon>Eukaryota</taxon>
        <taxon>Metazoa</taxon>
        <taxon>Chordata</taxon>
        <taxon>Craniata</taxon>
        <taxon>Vertebrata</taxon>
        <taxon>Euteleostomi</taxon>
        <taxon>Amphibia</taxon>
        <taxon>Batrachia</taxon>
        <taxon>Anura</taxon>
        <taxon>Pelobatoidea</taxon>
        <taxon>Megophryidae</taxon>
        <taxon>Leptobrachium</taxon>
    </lineage>
</organism>
<keyword evidence="9" id="KW-0255">Endonuclease</keyword>
<evidence type="ECO:0000256" key="16">
    <source>
        <dbReference type="ARBA" id="ARBA00023204"/>
    </source>
</evidence>
<feature type="region of interest" description="Disordered" evidence="21">
    <location>
        <begin position="697"/>
        <end position="733"/>
    </location>
</feature>
<evidence type="ECO:0000256" key="8">
    <source>
        <dbReference type="ARBA" id="ARBA00022722"/>
    </source>
</evidence>
<evidence type="ECO:0000256" key="12">
    <source>
        <dbReference type="ARBA" id="ARBA00022801"/>
    </source>
</evidence>
<dbReference type="InterPro" id="IPR019518">
    <property type="entry name" value="CtIP_N"/>
</dbReference>
<keyword evidence="13" id="KW-0862">Zinc</keyword>
<accession>A0A8C5PGH0</accession>
<evidence type="ECO:0000256" key="20">
    <source>
        <dbReference type="SAM" id="Coils"/>
    </source>
</evidence>
<evidence type="ECO:0000256" key="14">
    <source>
        <dbReference type="ARBA" id="ARBA00023054"/>
    </source>
</evidence>
<keyword evidence="14 20" id="KW-0175">Coiled coil</keyword>
<keyword evidence="18" id="KW-0469">Meiosis</keyword>
<keyword evidence="11" id="KW-0498">Mitosis</keyword>
<gene>
    <name evidence="24" type="primary">RBBP8</name>
</gene>
<evidence type="ECO:0000259" key="23">
    <source>
        <dbReference type="Pfam" id="PF10482"/>
    </source>
</evidence>
<evidence type="ECO:0000256" key="7">
    <source>
        <dbReference type="ARBA" id="ARBA00022618"/>
    </source>
</evidence>
<evidence type="ECO:0000256" key="17">
    <source>
        <dbReference type="ARBA" id="ARBA00023242"/>
    </source>
</evidence>
<feature type="coiled-coil region" evidence="20">
    <location>
        <begin position="31"/>
        <end position="86"/>
    </location>
</feature>
<feature type="domain" description="DNA endonuclease activator Ctp1 C-terminal" evidence="22">
    <location>
        <begin position="793"/>
        <end position="827"/>
    </location>
</feature>
<feature type="region of interest" description="Disordered" evidence="21">
    <location>
        <begin position="195"/>
        <end position="217"/>
    </location>
</feature>
<keyword evidence="8" id="KW-0540">Nuclease</keyword>
<dbReference type="Ensembl" id="ENSLLET00000022155.1">
    <property type="protein sequence ID" value="ENSLLEP00000021332.1"/>
    <property type="gene ID" value="ENSLLEG00000013497.1"/>
</dbReference>
<evidence type="ECO:0000256" key="15">
    <source>
        <dbReference type="ARBA" id="ARBA00023125"/>
    </source>
</evidence>
<reference evidence="24" key="1">
    <citation type="submission" date="2025-08" db="UniProtKB">
        <authorList>
            <consortium name="Ensembl"/>
        </authorList>
    </citation>
    <scope>IDENTIFICATION</scope>
</reference>
<evidence type="ECO:0000256" key="13">
    <source>
        <dbReference type="ARBA" id="ARBA00022833"/>
    </source>
</evidence>
<evidence type="ECO:0000256" key="6">
    <source>
        <dbReference type="ARBA" id="ARBA00022553"/>
    </source>
</evidence>
<dbReference type="GO" id="GO:0051321">
    <property type="term" value="P:meiotic cell cycle"/>
    <property type="evidence" value="ECO:0007669"/>
    <property type="project" value="UniProtKB-KW"/>
</dbReference>
<evidence type="ECO:0000256" key="2">
    <source>
        <dbReference type="ARBA" id="ARBA00004286"/>
    </source>
</evidence>
<keyword evidence="10" id="KW-0227">DNA damage</keyword>
<keyword evidence="12" id="KW-0378">Hydrolase</keyword>
<evidence type="ECO:0000313" key="25">
    <source>
        <dbReference type="Proteomes" id="UP000694569"/>
    </source>
</evidence>
<protein>
    <recommendedName>
        <fullName evidence="4">DNA endonuclease RBBP8</fullName>
    </recommendedName>
</protein>
<dbReference type="GO" id="GO:0016787">
    <property type="term" value="F:hydrolase activity"/>
    <property type="evidence" value="ECO:0007669"/>
    <property type="project" value="UniProtKB-KW"/>
</dbReference>
<keyword evidence="5" id="KW-0158">Chromosome</keyword>
<evidence type="ECO:0000256" key="5">
    <source>
        <dbReference type="ARBA" id="ARBA00022454"/>
    </source>
</evidence>
<dbReference type="GO" id="GO:0010792">
    <property type="term" value="P:DNA double-strand break processing involved in repair via single-strand annealing"/>
    <property type="evidence" value="ECO:0007669"/>
    <property type="project" value="TreeGrafter"/>
</dbReference>
<dbReference type="GO" id="GO:0005634">
    <property type="term" value="C:nucleus"/>
    <property type="evidence" value="ECO:0007669"/>
    <property type="project" value="UniProtKB-SubCell"/>
</dbReference>
<evidence type="ECO:0000256" key="1">
    <source>
        <dbReference type="ARBA" id="ARBA00004123"/>
    </source>
</evidence>
<dbReference type="GO" id="GO:0003684">
    <property type="term" value="F:damaged DNA binding"/>
    <property type="evidence" value="ECO:0007669"/>
    <property type="project" value="TreeGrafter"/>
</dbReference>
<proteinExistence type="inferred from homology"/>
<feature type="compositionally biased region" description="Polar residues" evidence="21">
    <location>
        <begin position="484"/>
        <end position="494"/>
    </location>
</feature>
<feature type="compositionally biased region" description="Acidic residues" evidence="21">
    <location>
        <begin position="550"/>
        <end position="565"/>
    </location>
</feature>
<dbReference type="AlphaFoldDB" id="A0A8C5PGH0"/>
<evidence type="ECO:0000256" key="3">
    <source>
        <dbReference type="ARBA" id="ARBA00007496"/>
    </source>
</evidence>
<dbReference type="OrthoDB" id="5801062at2759"/>
<dbReference type="GO" id="GO:0004519">
    <property type="term" value="F:endonuclease activity"/>
    <property type="evidence" value="ECO:0007669"/>
    <property type="project" value="UniProtKB-KW"/>
</dbReference>
<dbReference type="Proteomes" id="UP000694569">
    <property type="component" value="Unplaced"/>
</dbReference>
<comment type="subcellular location">
    <subcellularLocation>
        <location evidence="2">Chromosome</location>
    </subcellularLocation>
    <subcellularLocation>
        <location evidence="1">Nucleus</location>
    </subcellularLocation>
</comment>
<evidence type="ECO:0000256" key="10">
    <source>
        <dbReference type="ARBA" id="ARBA00022763"/>
    </source>
</evidence>
<dbReference type="GO" id="GO:0051301">
    <property type="term" value="P:cell division"/>
    <property type="evidence" value="ECO:0007669"/>
    <property type="project" value="UniProtKB-KW"/>
</dbReference>
<keyword evidence="15" id="KW-0238">DNA-binding</keyword>
<evidence type="ECO:0000256" key="18">
    <source>
        <dbReference type="ARBA" id="ARBA00023254"/>
    </source>
</evidence>
<evidence type="ECO:0000256" key="11">
    <source>
        <dbReference type="ARBA" id="ARBA00022776"/>
    </source>
</evidence>
<feature type="coiled-coil region" evidence="20">
    <location>
        <begin position="113"/>
        <end position="140"/>
    </location>
</feature>
<evidence type="ECO:0000313" key="24">
    <source>
        <dbReference type="Ensembl" id="ENSLLEP00000021332.1"/>
    </source>
</evidence>
<evidence type="ECO:0000256" key="19">
    <source>
        <dbReference type="ARBA" id="ARBA00023306"/>
    </source>
</evidence>
<keyword evidence="6" id="KW-0597">Phosphoprotein</keyword>
<comment type="similarity">
    <text evidence="3">Belongs to the COM1/SAE2/CtIP family.</text>
</comment>
<evidence type="ECO:0000256" key="21">
    <source>
        <dbReference type="SAM" id="MobiDB-lite"/>
    </source>
</evidence>
<feature type="domain" description="DNA endonuclease Ctp1 N-terminal" evidence="23">
    <location>
        <begin position="23"/>
        <end position="142"/>
    </location>
</feature>
<sequence>MNVSGGSCSSPSSTESLTAGDLFKELWSKLKECHDKELQELLLKISKLKKHRCLDAQRLDEFYTKNQQLKEQQKALHDTIKVLEDRLRAGLCDRCAVTEEHMRKKQQEFESIRQQNLKLITELMNEKNTLQDENKRLSEQLQLMQKPEHVSDEVMSADPDCDDGVIPDSPVGSLPLSMVSRMRRRKENRHIRYKEQTQEMGASETSSSCLSRLRTSTQVPARKGEDILVADTCDLEMSPLAKKAEVADFPGEKPLFNLAAVVAETLGLDGHEESSQSVLNQGRVNAVKPPEEHSPRQLRLEYTQSCQGNVHEPEWGTPHVPSPFGAAAVKAESHTETDTNSALLLGTKSKLKFPYYSRTSDSAGQKSRTEDVTLVVPVCLGTETDSVISHCLGSKQISLKRSPGDSVIGVINTNGGIITKDTVGHEFYGQNGGRCSKRKKGENDGNVSYDISANKENNGYCKSTSADKPLDLSDRFSGIHPQESVHSSYTTNVMPLNPPEPMKTGSKKNSTSRNLLRSSLLHTGVNENPQEQESKRKNLVSNEGSQCLEANEETDDNPLFEDLENGDAHMPRRKGKSLPQACEPASVLQPNPHMIQPKSTSVNNEKGAPSLENMPWSIDPGADLSQYKMDVTMEDSKDERSAKADPEDMDYTYVSDSLLLKMRKQELSEGDSLAESKGNDSFAEMFDKTDHREYVSYVQEKSPSQRLDSKEEDGDNVSALKKKNAKERENDAKGEVYQKQKAFVEPYIQNACGKNSVLDYPHIEVVRNKEERRKMLGHTCKECEIYYADLPEEERAKKLASCSRHRFRYIPPGTPENFWEVGFPSTQTCKDRVGQYSADWTEPYTWWHLEKLQMCLAETPGKKISFCTP</sequence>
<dbReference type="PANTHER" id="PTHR15107:SF4">
    <property type="entry name" value="DNA ENDONUCLEASE RBBP8"/>
    <property type="match status" value="1"/>
</dbReference>
<reference evidence="24" key="2">
    <citation type="submission" date="2025-09" db="UniProtKB">
        <authorList>
            <consortium name="Ensembl"/>
        </authorList>
    </citation>
    <scope>IDENTIFICATION</scope>
</reference>
<dbReference type="PANTHER" id="PTHR15107">
    <property type="entry name" value="RETINOBLASTOMA BINDING PROTEIN 8"/>
    <property type="match status" value="1"/>
</dbReference>
<dbReference type="InterPro" id="IPR033316">
    <property type="entry name" value="RBBP8-like"/>
</dbReference>
<keyword evidence="7" id="KW-0132">Cell division</keyword>
<dbReference type="Pfam" id="PF08573">
    <property type="entry name" value="SAE2"/>
    <property type="match status" value="1"/>
</dbReference>
<keyword evidence="19" id="KW-0131">Cell cycle</keyword>